<comment type="caution">
    <text evidence="2">The sequence shown here is derived from an EMBL/GenBank/DDBJ whole genome shotgun (WGS) entry which is preliminary data.</text>
</comment>
<dbReference type="EMBL" id="JAEVFJ010000007">
    <property type="protein sequence ID" value="KAH8103463.1"/>
    <property type="molecule type" value="Genomic_DNA"/>
</dbReference>
<evidence type="ECO:0000313" key="3">
    <source>
        <dbReference type="Proteomes" id="UP000813824"/>
    </source>
</evidence>
<dbReference type="Pfam" id="PF07883">
    <property type="entry name" value="Cupin_2"/>
    <property type="match status" value="1"/>
</dbReference>
<dbReference type="InterPro" id="IPR014710">
    <property type="entry name" value="RmlC-like_jellyroll"/>
</dbReference>
<dbReference type="PANTHER" id="PTHR36156">
    <property type="entry name" value="SLR2101 PROTEIN"/>
    <property type="match status" value="1"/>
</dbReference>
<protein>
    <submittedName>
        <fullName evidence="2">RmlC-like cupin domain-containing protein</fullName>
    </submittedName>
</protein>
<dbReference type="AlphaFoldDB" id="A0A8K0UT18"/>
<dbReference type="PANTHER" id="PTHR36156:SF2">
    <property type="entry name" value="CUPIN TYPE-2 DOMAIN-CONTAINING PROTEIN"/>
    <property type="match status" value="1"/>
</dbReference>
<dbReference type="Gene3D" id="2.60.120.10">
    <property type="entry name" value="Jelly Rolls"/>
    <property type="match status" value="1"/>
</dbReference>
<name>A0A8K0UT18_9AGAR</name>
<dbReference type="OrthoDB" id="5840532at2759"/>
<evidence type="ECO:0000313" key="2">
    <source>
        <dbReference type="EMBL" id="KAH8103463.1"/>
    </source>
</evidence>
<keyword evidence="3" id="KW-1185">Reference proteome</keyword>
<reference evidence="2" key="1">
    <citation type="journal article" date="2021" name="New Phytol.">
        <title>Evolutionary innovations through gain and loss of genes in the ectomycorrhizal Boletales.</title>
        <authorList>
            <person name="Wu G."/>
            <person name="Miyauchi S."/>
            <person name="Morin E."/>
            <person name="Kuo A."/>
            <person name="Drula E."/>
            <person name="Varga T."/>
            <person name="Kohler A."/>
            <person name="Feng B."/>
            <person name="Cao Y."/>
            <person name="Lipzen A."/>
            <person name="Daum C."/>
            <person name="Hundley H."/>
            <person name="Pangilinan J."/>
            <person name="Johnson J."/>
            <person name="Barry K."/>
            <person name="LaButti K."/>
            <person name="Ng V."/>
            <person name="Ahrendt S."/>
            <person name="Min B."/>
            <person name="Choi I.G."/>
            <person name="Park H."/>
            <person name="Plett J.M."/>
            <person name="Magnuson J."/>
            <person name="Spatafora J.W."/>
            <person name="Nagy L.G."/>
            <person name="Henrissat B."/>
            <person name="Grigoriev I.V."/>
            <person name="Yang Z.L."/>
            <person name="Xu J."/>
            <person name="Martin F.M."/>
        </authorList>
    </citation>
    <scope>NUCLEOTIDE SEQUENCE</scope>
    <source>
        <strain evidence="2">KKN 215</strain>
    </source>
</reference>
<dbReference type="CDD" id="cd02231">
    <property type="entry name" value="cupin_BLL6423-like"/>
    <property type="match status" value="1"/>
</dbReference>
<proteinExistence type="predicted"/>
<dbReference type="Proteomes" id="UP000813824">
    <property type="component" value="Unassembled WGS sequence"/>
</dbReference>
<sequence length="141" mass="15443">MILSPTTGTGTVHGVFRSDEFPVHNDADVRAKGEWTDTVVKHGTLVANEGAVSRVYDLAPGTIVPFHRTHSLDIGVVLKGSLTLELENHETVILKEGDTIVQRGTWHEWRNQSDGWTRIMFVLLAAHPIEVNGNVLPTTAA</sequence>
<evidence type="ECO:0000259" key="1">
    <source>
        <dbReference type="Pfam" id="PF07883"/>
    </source>
</evidence>
<gene>
    <name evidence="2" type="ORF">BXZ70DRAFT_732762</name>
</gene>
<feature type="domain" description="Cupin type-2" evidence="1">
    <location>
        <begin position="55"/>
        <end position="122"/>
    </location>
</feature>
<accession>A0A8K0UT18</accession>
<dbReference type="InterPro" id="IPR011051">
    <property type="entry name" value="RmlC_Cupin_sf"/>
</dbReference>
<dbReference type="InterPro" id="IPR013096">
    <property type="entry name" value="Cupin_2"/>
</dbReference>
<dbReference type="InterPro" id="IPR047142">
    <property type="entry name" value="OryJ/VirC-like"/>
</dbReference>
<organism evidence="2 3">
    <name type="scientific">Cristinia sonorae</name>
    <dbReference type="NCBI Taxonomy" id="1940300"/>
    <lineage>
        <taxon>Eukaryota</taxon>
        <taxon>Fungi</taxon>
        <taxon>Dikarya</taxon>
        <taxon>Basidiomycota</taxon>
        <taxon>Agaricomycotina</taxon>
        <taxon>Agaricomycetes</taxon>
        <taxon>Agaricomycetidae</taxon>
        <taxon>Agaricales</taxon>
        <taxon>Pleurotineae</taxon>
        <taxon>Stephanosporaceae</taxon>
        <taxon>Cristinia</taxon>
    </lineage>
</organism>
<dbReference type="SUPFAM" id="SSF51182">
    <property type="entry name" value="RmlC-like cupins"/>
    <property type="match status" value="1"/>
</dbReference>